<evidence type="ECO:0000256" key="2">
    <source>
        <dbReference type="PROSITE-ProRule" id="PRU00708"/>
    </source>
</evidence>
<dbReference type="InterPro" id="IPR011990">
    <property type="entry name" value="TPR-like_helical_dom_sf"/>
</dbReference>
<evidence type="ECO:0000313" key="3">
    <source>
        <dbReference type="EMBL" id="WOK92316.1"/>
    </source>
</evidence>
<dbReference type="Pfam" id="PF20431">
    <property type="entry name" value="E_motif"/>
    <property type="match status" value="1"/>
</dbReference>
<dbReference type="SUPFAM" id="SSF48452">
    <property type="entry name" value="TPR-like"/>
    <property type="match status" value="1"/>
</dbReference>
<accession>A0AAQ3JLR2</accession>
<sequence length="802" mass="89952">MLPFPIGFCLPFKRIVRYLPLEKHSRKLCGNYCKKMSLDIPSTAERFEYCLQACTDIRLLRKIHARILTDGLGDNIYLRSKFLNCYANFGSLPESRRVFHKIMNKNISLWNSAIVGYFRGGYFEEVLMLYLNLRYEGISLDSSAINFGLKCCIELMNVEVGRSIHIDALKVGLNDNMFVGSSLIGLYFEFGIIKDAQRAFEEIMEKDIVTYTTMVSGYAKFSDFRALGAFEVVSDMHREGLDVNRVTLVSLLQAAGNLQAFGEGRSVHCYSLRRAIGLSDEVLLTSLVDMYAKCGAGHVAASVLRQMEKKTIASWNALITGLNQCGQSSEAFKYFNVMKQDYNLSPDSVTLANVLSACSNLKFVQYNTTLHAYIIRRNILLDKVLITVLIELYSKFNKMKQARKLFDYLISKDTISYNIMISAYLQNGAVKEAIKIFYEMTKASVRPTPATILSLLSTFADIADVRKGRWVHGIVVKYDLQLNIDVSNLILHMYARCGKINLARMIFDLITEKDVVSWTAMMMGYVSFGQGNQAVALFEEMQGTGKEPDSLTIMALLQAHAQLGSLEPVKEIHGYLQRASMVEDVATMNSLIITYAKCGRLDIAETVFGSMTGHELASWNTMIAAYGIHGYCRDALEMFNQMQRENVKPDELTFSSVLSACSHSGLVEEAWCIFNSMKSDYLVSPQEEHYSCMVDLLGRAGQLEEAYNLLKFSPLRHRADALSALLAACKLHKNSKLGEIIGQELLHLDPHSSSTYALMSNVYALAGKWSEAANVWNMARERGLTRTPGYSSFSHASAVLTC</sequence>
<protein>
    <recommendedName>
        <fullName evidence="5">Pentatricopeptide repeat-containing protein</fullName>
    </recommendedName>
</protein>
<dbReference type="GO" id="GO:0003723">
    <property type="term" value="F:RNA binding"/>
    <property type="evidence" value="ECO:0007669"/>
    <property type="project" value="InterPro"/>
</dbReference>
<dbReference type="Gene3D" id="1.25.40.10">
    <property type="entry name" value="Tetratricopeptide repeat domain"/>
    <property type="match status" value="6"/>
</dbReference>
<dbReference type="InterPro" id="IPR046848">
    <property type="entry name" value="E_motif"/>
</dbReference>
<proteinExistence type="predicted"/>
<dbReference type="Pfam" id="PF13041">
    <property type="entry name" value="PPR_2"/>
    <property type="match status" value="4"/>
</dbReference>
<dbReference type="GO" id="GO:0009451">
    <property type="term" value="P:RNA modification"/>
    <property type="evidence" value="ECO:0007669"/>
    <property type="project" value="InterPro"/>
</dbReference>
<dbReference type="Proteomes" id="UP001327560">
    <property type="component" value="Chromosome 1"/>
</dbReference>
<dbReference type="GO" id="GO:0099402">
    <property type="term" value="P:plant organ development"/>
    <property type="evidence" value="ECO:0007669"/>
    <property type="project" value="UniProtKB-ARBA"/>
</dbReference>
<feature type="repeat" description="PPR" evidence="2">
    <location>
        <begin position="413"/>
        <end position="447"/>
    </location>
</feature>
<feature type="repeat" description="PPR" evidence="2">
    <location>
        <begin position="752"/>
        <end position="786"/>
    </location>
</feature>
<dbReference type="FunFam" id="1.25.40.10:FF:000073">
    <property type="entry name" value="Pentatricopeptide repeat-containing protein chloroplastic"/>
    <property type="match status" value="1"/>
</dbReference>
<feature type="repeat" description="PPR" evidence="2">
    <location>
        <begin position="615"/>
        <end position="649"/>
    </location>
</feature>
<organism evidence="3 4">
    <name type="scientific">Canna indica</name>
    <name type="common">Indian-shot</name>
    <dbReference type="NCBI Taxonomy" id="4628"/>
    <lineage>
        <taxon>Eukaryota</taxon>
        <taxon>Viridiplantae</taxon>
        <taxon>Streptophyta</taxon>
        <taxon>Embryophyta</taxon>
        <taxon>Tracheophyta</taxon>
        <taxon>Spermatophyta</taxon>
        <taxon>Magnoliopsida</taxon>
        <taxon>Liliopsida</taxon>
        <taxon>Zingiberales</taxon>
        <taxon>Cannaceae</taxon>
        <taxon>Canna</taxon>
    </lineage>
</organism>
<dbReference type="FunFam" id="1.25.40.10:FF:000158">
    <property type="entry name" value="pentatricopeptide repeat-containing protein At2g33680"/>
    <property type="match status" value="1"/>
</dbReference>
<evidence type="ECO:0000256" key="1">
    <source>
        <dbReference type="ARBA" id="ARBA00022737"/>
    </source>
</evidence>
<dbReference type="AlphaFoldDB" id="A0AAQ3JLR2"/>
<gene>
    <name evidence="3" type="ORF">Cni_G01007</name>
</gene>
<dbReference type="Pfam" id="PF01535">
    <property type="entry name" value="PPR"/>
    <property type="match status" value="5"/>
</dbReference>
<keyword evidence="4" id="KW-1185">Reference proteome</keyword>
<feature type="repeat" description="PPR" evidence="2">
    <location>
        <begin position="650"/>
        <end position="684"/>
    </location>
</feature>
<evidence type="ECO:0008006" key="5">
    <source>
        <dbReference type="Google" id="ProtNLM"/>
    </source>
</evidence>
<dbReference type="InterPro" id="IPR046960">
    <property type="entry name" value="PPR_At4g14850-like_plant"/>
</dbReference>
<feature type="repeat" description="PPR" evidence="2">
    <location>
        <begin position="514"/>
        <end position="548"/>
    </location>
</feature>
<dbReference type="InterPro" id="IPR002885">
    <property type="entry name" value="PPR_rpt"/>
</dbReference>
<feature type="repeat" description="PPR" evidence="2">
    <location>
        <begin position="584"/>
        <end position="614"/>
    </location>
</feature>
<dbReference type="NCBIfam" id="TIGR00756">
    <property type="entry name" value="PPR"/>
    <property type="match status" value="5"/>
</dbReference>
<dbReference type="PROSITE" id="PS51375">
    <property type="entry name" value="PPR"/>
    <property type="match status" value="9"/>
</dbReference>
<dbReference type="PANTHER" id="PTHR24015:SF1862">
    <property type="entry name" value="OS01G0357800 PROTEIN"/>
    <property type="match status" value="1"/>
</dbReference>
<dbReference type="EMBL" id="CP136890">
    <property type="protein sequence ID" value="WOK92316.1"/>
    <property type="molecule type" value="Genomic_DNA"/>
</dbReference>
<feature type="repeat" description="PPR" evidence="2">
    <location>
        <begin position="311"/>
        <end position="341"/>
    </location>
</feature>
<feature type="repeat" description="PPR" evidence="2">
    <location>
        <begin position="207"/>
        <end position="243"/>
    </location>
</feature>
<name>A0AAQ3JLR2_9LILI</name>
<feature type="repeat" description="PPR" evidence="2">
    <location>
        <begin position="106"/>
        <end position="140"/>
    </location>
</feature>
<reference evidence="3 4" key="1">
    <citation type="submission" date="2023-10" db="EMBL/GenBank/DDBJ databases">
        <title>Chromosome-scale genome assembly provides insights into flower coloration mechanisms of Canna indica.</title>
        <authorList>
            <person name="Li C."/>
        </authorList>
    </citation>
    <scope>NUCLEOTIDE SEQUENCE [LARGE SCALE GENOMIC DNA]</scope>
    <source>
        <tissue evidence="3">Flower</tissue>
    </source>
</reference>
<keyword evidence="1" id="KW-0677">Repeat</keyword>
<evidence type="ECO:0000313" key="4">
    <source>
        <dbReference type="Proteomes" id="UP001327560"/>
    </source>
</evidence>
<dbReference type="PANTHER" id="PTHR24015">
    <property type="entry name" value="OS07G0578800 PROTEIN-RELATED"/>
    <property type="match status" value="1"/>
</dbReference>